<comment type="caution">
    <text evidence="1">The sequence shown here is derived from an EMBL/GenBank/DDBJ whole genome shotgun (WGS) entry which is preliminary data.</text>
</comment>
<accession>X1TM30</accession>
<feature type="non-terminal residue" evidence="1">
    <location>
        <position position="1"/>
    </location>
</feature>
<gene>
    <name evidence="1" type="ORF">S12H4_34629</name>
</gene>
<protein>
    <submittedName>
        <fullName evidence="1">Uncharacterized protein</fullName>
    </submittedName>
</protein>
<sequence length="30" mass="3217">TICGHQVLLESLGAEVECEACHSVFETVIV</sequence>
<reference evidence="1" key="1">
    <citation type="journal article" date="2014" name="Front. Microbiol.">
        <title>High frequency of phylogenetically diverse reductive dehalogenase-homologous genes in deep subseafloor sedimentary metagenomes.</title>
        <authorList>
            <person name="Kawai M."/>
            <person name="Futagami T."/>
            <person name="Toyoda A."/>
            <person name="Takaki Y."/>
            <person name="Nishi S."/>
            <person name="Hori S."/>
            <person name="Arai W."/>
            <person name="Tsubouchi T."/>
            <person name="Morono Y."/>
            <person name="Uchiyama I."/>
            <person name="Ito T."/>
            <person name="Fujiyama A."/>
            <person name="Inagaki F."/>
            <person name="Takami H."/>
        </authorList>
    </citation>
    <scope>NUCLEOTIDE SEQUENCE</scope>
    <source>
        <strain evidence="1">Expedition CK06-06</strain>
    </source>
</reference>
<organism evidence="1">
    <name type="scientific">marine sediment metagenome</name>
    <dbReference type="NCBI Taxonomy" id="412755"/>
    <lineage>
        <taxon>unclassified sequences</taxon>
        <taxon>metagenomes</taxon>
        <taxon>ecological metagenomes</taxon>
    </lineage>
</organism>
<proteinExistence type="predicted"/>
<dbReference type="AlphaFoldDB" id="X1TM30"/>
<evidence type="ECO:0000313" key="1">
    <source>
        <dbReference type="EMBL" id="GAI92416.1"/>
    </source>
</evidence>
<dbReference type="EMBL" id="BARW01020508">
    <property type="protein sequence ID" value="GAI92416.1"/>
    <property type="molecule type" value="Genomic_DNA"/>
</dbReference>
<name>X1TM30_9ZZZZ</name>